<reference evidence="2 3" key="1">
    <citation type="submission" date="2014-06" db="EMBL/GenBank/DDBJ databases">
        <title>Genome sequence of the intracellular symbiont Blattabacterium cuenoti, strain CPU2 from the wood feeding cockroach Cryptocercus punctulatus.</title>
        <authorList>
            <person name="Kinjo Y."/>
            <person name="Ohkuma M."/>
            <person name="Tokuda G."/>
        </authorList>
    </citation>
    <scope>NUCLEOTIDE SEQUENCE [LARGE SCALE GENOMIC DNA]</scope>
    <source>
        <strain evidence="2 3">CPU2</strain>
    </source>
</reference>
<protein>
    <submittedName>
        <fullName evidence="2">Uncharacterized protein</fullName>
    </submittedName>
</protein>
<dbReference type="AlphaFoldDB" id="A0AAD1CLZ1"/>
<gene>
    <name evidence="2" type="ORF">CPU2_252</name>
</gene>
<dbReference type="Proteomes" id="UP000262607">
    <property type="component" value="Chromosome"/>
</dbReference>
<keyword evidence="1" id="KW-0812">Transmembrane</keyword>
<evidence type="ECO:0000313" key="2">
    <source>
        <dbReference type="EMBL" id="BBA17758.1"/>
    </source>
</evidence>
<evidence type="ECO:0000256" key="1">
    <source>
        <dbReference type="SAM" id="Phobius"/>
    </source>
</evidence>
<keyword evidence="1" id="KW-1133">Transmembrane helix</keyword>
<proteinExistence type="predicted"/>
<name>A0AAD1CLZ1_9FLAO</name>
<feature type="transmembrane region" description="Helical" evidence="1">
    <location>
        <begin position="24"/>
        <end position="44"/>
    </location>
</feature>
<keyword evidence="1" id="KW-0472">Membrane</keyword>
<evidence type="ECO:0000313" key="3">
    <source>
        <dbReference type="Proteomes" id="UP000262607"/>
    </source>
</evidence>
<dbReference type="EMBL" id="AP014610">
    <property type="protein sequence ID" value="BBA17758.1"/>
    <property type="molecule type" value="Genomic_DNA"/>
</dbReference>
<accession>A0AAD1CLZ1</accession>
<dbReference type="RefSeq" id="WP_110548745.1">
    <property type="nucleotide sequence ID" value="NZ_AP014610.1"/>
</dbReference>
<organism evidence="2 3">
    <name type="scientific">Blattabacterium punctulatus CPU2</name>
    <dbReference type="NCBI Taxonomy" id="1457032"/>
    <lineage>
        <taxon>Bacteria</taxon>
        <taxon>Pseudomonadati</taxon>
        <taxon>Bacteroidota</taxon>
        <taxon>Flavobacteriia</taxon>
        <taxon>Flavobacteriales</taxon>
        <taxon>Blattabacteriaceae</taxon>
        <taxon>Blattabacterium</taxon>
    </lineage>
</organism>
<dbReference type="GeneID" id="66556818"/>
<sequence length="123" mass="15016">MKKKFIREFHLNWNKVILYIRNNFYLRGQINTIGIIYLIGIQVLGKGKNRFLKKEDKINILHIAICRILEPFGYYVFIGRDREGWPHYLLKKNYSFLKKEEKYFLIKKAIIRYMIEENILDDI</sequence>